<evidence type="ECO:0000256" key="4">
    <source>
        <dbReference type="SAM" id="MobiDB-lite"/>
    </source>
</evidence>
<proteinExistence type="predicted"/>
<dbReference type="GO" id="GO:0005524">
    <property type="term" value="F:ATP binding"/>
    <property type="evidence" value="ECO:0007669"/>
    <property type="project" value="UniProtKB-KW"/>
</dbReference>
<feature type="compositionally biased region" description="Acidic residues" evidence="4">
    <location>
        <begin position="19"/>
        <end position="38"/>
    </location>
</feature>
<feature type="region of interest" description="Disordered" evidence="4">
    <location>
        <begin position="169"/>
        <end position="200"/>
    </location>
</feature>
<dbReference type="PANTHER" id="PTHR12241:SF154">
    <property type="entry name" value="TUBULIN POLYGLUTAMYLASE TTLL11"/>
    <property type="match status" value="1"/>
</dbReference>
<sequence>MSESHKSDLSDMSTYSDSFESDDETSTTDDDEEEEELDDSKSSSLATSKDNFDETTLYEYSSVFFKPDSNLSKINSDHPKPIVAKINQKITEKTVSNKTKPDSTSLNELNLKTRVFKEPEQKQNNRPLTSVTPTNSNLRRVKSYVGTSLRNIPRPMTTKMNSETEQLKTNDFQNLSKKPPLPKPLSQSTIDLKQTDSKPSKTILTSKSKITVDTSKARSNTEVLKLCIMELGWQECPDGLPNGCDIIWQSFASHEGRDQKQNTNSTSDSRLNKFPSMNNLLKKGPLTHTLNVMRQLYPDDYNFYPRTWFLPEQLKEFTQDCRYIHDRDLKMNRTLTTFIVKPNDGSQGDGIYLINSPSGYLNTKTDNPKGFIVQEYVHNPFLIDGLKSDFRIYVVILNIKPLEIYICDEGLVRFATVDYQEPNEKNLDQVYMHLTNYSLNKKNVQYQFCGEEQVPEREENSNKLSGHGSKRKLTKIFNYMSKIGLNVTKIKNDIDDLVIKTVFALLPEIKVELNYEIMNSPNKQRPSSFQ</sequence>
<dbReference type="GO" id="GO:0070740">
    <property type="term" value="F:tubulin-glutamic acid ligase activity"/>
    <property type="evidence" value="ECO:0007669"/>
    <property type="project" value="TreeGrafter"/>
</dbReference>
<dbReference type="OrthoDB" id="202825at2759"/>
<dbReference type="SUPFAM" id="SSF56059">
    <property type="entry name" value="Glutathione synthetase ATP-binding domain-like"/>
    <property type="match status" value="1"/>
</dbReference>
<accession>A0A814ETA4</accession>
<keyword evidence="3" id="KW-0067">ATP-binding</keyword>
<keyword evidence="2" id="KW-0547">Nucleotide-binding</keyword>
<evidence type="ECO:0000313" key="5">
    <source>
        <dbReference type="EMBL" id="CAF0971673.1"/>
    </source>
</evidence>
<evidence type="ECO:0000313" key="6">
    <source>
        <dbReference type="Proteomes" id="UP000663879"/>
    </source>
</evidence>
<dbReference type="Gene3D" id="3.30.470.20">
    <property type="entry name" value="ATP-grasp fold, B domain"/>
    <property type="match status" value="1"/>
</dbReference>
<keyword evidence="6" id="KW-1185">Reference proteome</keyword>
<comment type="caution">
    <text evidence="5">The sequence shown here is derived from an EMBL/GenBank/DDBJ whole genome shotgun (WGS) entry which is preliminary data.</text>
</comment>
<organism evidence="5 6">
    <name type="scientific">Brachionus calyciflorus</name>
    <dbReference type="NCBI Taxonomy" id="104777"/>
    <lineage>
        <taxon>Eukaryota</taxon>
        <taxon>Metazoa</taxon>
        <taxon>Spiralia</taxon>
        <taxon>Gnathifera</taxon>
        <taxon>Rotifera</taxon>
        <taxon>Eurotatoria</taxon>
        <taxon>Monogononta</taxon>
        <taxon>Pseudotrocha</taxon>
        <taxon>Ploima</taxon>
        <taxon>Brachionidae</taxon>
        <taxon>Brachionus</taxon>
    </lineage>
</organism>
<dbReference type="Pfam" id="PF03133">
    <property type="entry name" value="TTL"/>
    <property type="match status" value="1"/>
</dbReference>
<dbReference type="PANTHER" id="PTHR12241">
    <property type="entry name" value="TUBULIN POLYGLUTAMYLASE"/>
    <property type="match status" value="1"/>
</dbReference>
<feature type="compositionally biased region" description="Polar residues" evidence="4">
    <location>
        <begin position="261"/>
        <end position="274"/>
    </location>
</feature>
<dbReference type="AlphaFoldDB" id="A0A814ETA4"/>
<evidence type="ECO:0000256" key="2">
    <source>
        <dbReference type="ARBA" id="ARBA00022741"/>
    </source>
</evidence>
<dbReference type="EMBL" id="CAJNOC010003188">
    <property type="protein sequence ID" value="CAF0971673.1"/>
    <property type="molecule type" value="Genomic_DNA"/>
</dbReference>
<evidence type="ECO:0000256" key="3">
    <source>
        <dbReference type="ARBA" id="ARBA00022840"/>
    </source>
</evidence>
<dbReference type="InterPro" id="IPR004344">
    <property type="entry name" value="TTL/TTLL_fam"/>
</dbReference>
<name>A0A814ETA4_9BILA</name>
<feature type="region of interest" description="Disordered" evidence="4">
    <location>
        <begin position="255"/>
        <end position="274"/>
    </location>
</feature>
<protein>
    <submittedName>
        <fullName evidence="5">Uncharacterized protein</fullName>
    </submittedName>
</protein>
<evidence type="ECO:0000256" key="1">
    <source>
        <dbReference type="ARBA" id="ARBA00022598"/>
    </source>
</evidence>
<dbReference type="PROSITE" id="PS51221">
    <property type="entry name" value="TTL"/>
    <property type="match status" value="1"/>
</dbReference>
<gene>
    <name evidence="5" type="ORF">OXX778_LOCUS14950</name>
</gene>
<feature type="region of interest" description="Disordered" evidence="4">
    <location>
        <begin position="1"/>
        <end position="52"/>
    </location>
</feature>
<dbReference type="GO" id="GO:0036064">
    <property type="term" value="C:ciliary basal body"/>
    <property type="evidence" value="ECO:0007669"/>
    <property type="project" value="TreeGrafter"/>
</dbReference>
<keyword evidence="1" id="KW-0436">Ligase</keyword>
<feature type="non-terminal residue" evidence="5">
    <location>
        <position position="1"/>
    </location>
</feature>
<dbReference type="GO" id="GO:0015631">
    <property type="term" value="F:tubulin binding"/>
    <property type="evidence" value="ECO:0007669"/>
    <property type="project" value="TreeGrafter"/>
</dbReference>
<dbReference type="GO" id="GO:0000226">
    <property type="term" value="P:microtubule cytoskeleton organization"/>
    <property type="evidence" value="ECO:0007669"/>
    <property type="project" value="TreeGrafter"/>
</dbReference>
<dbReference type="Proteomes" id="UP000663879">
    <property type="component" value="Unassembled WGS sequence"/>
</dbReference>
<reference evidence="5" key="1">
    <citation type="submission" date="2021-02" db="EMBL/GenBank/DDBJ databases">
        <authorList>
            <person name="Nowell W R."/>
        </authorList>
    </citation>
    <scope>NUCLEOTIDE SEQUENCE</scope>
    <source>
        <strain evidence="5">Ploen Becks lab</strain>
    </source>
</reference>